<protein>
    <submittedName>
        <fullName evidence="1">Uncharacterized protein</fullName>
    </submittedName>
</protein>
<organism evidence="1 2">
    <name type="scientific">Rhodopirellula europaea SH398</name>
    <dbReference type="NCBI Taxonomy" id="1263868"/>
    <lineage>
        <taxon>Bacteria</taxon>
        <taxon>Pseudomonadati</taxon>
        <taxon>Planctomycetota</taxon>
        <taxon>Planctomycetia</taxon>
        <taxon>Pirellulales</taxon>
        <taxon>Pirellulaceae</taxon>
        <taxon>Rhodopirellula</taxon>
    </lineage>
</organism>
<evidence type="ECO:0000313" key="1">
    <source>
        <dbReference type="EMBL" id="EMI26290.1"/>
    </source>
</evidence>
<evidence type="ECO:0000313" key="2">
    <source>
        <dbReference type="Proteomes" id="UP000011996"/>
    </source>
</evidence>
<reference evidence="1 2" key="1">
    <citation type="journal article" date="2013" name="Mar. Genomics">
        <title>Expression of sulfatases in Rhodopirellula baltica and the diversity of sulfatases in the genus Rhodopirellula.</title>
        <authorList>
            <person name="Wegner C.E."/>
            <person name="Richter-Heitmann T."/>
            <person name="Klindworth A."/>
            <person name="Klockow C."/>
            <person name="Richter M."/>
            <person name="Achstetter T."/>
            <person name="Glockner F.O."/>
            <person name="Harder J."/>
        </authorList>
    </citation>
    <scope>NUCLEOTIDE SEQUENCE [LARGE SCALE GENOMIC DNA]</scope>
    <source>
        <strain evidence="1 2">SH398</strain>
    </source>
</reference>
<proteinExistence type="predicted"/>
<accession>M5S458</accession>
<dbReference type="Proteomes" id="UP000011996">
    <property type="component" value="Unassembled WGS sequence"/>
</dbReference>
<comment type="caution">
    <text evidence="1">The sequence shown here is derived from an EMBL/GenBank/DDBJ whole genome shotgun (WGS) entry which is preliminary data.</text>
</comment>
<sequence>MRETLALLAVSNNTEIALAISPCRHFDIDRSPAGLLMRLDLFRQLHCLAEFALCPYPSGSCCSQTFLDH</sequence>
<dbReference type="AlphaFoldDB" id="M5S458"/>
<name>M5S458_9BACT</name>
<dbReference type="STRING" id="1263868.RESH_03096"/>
<gene>
    <name evidence="1" type="ORF">RESH_03096</name>
</gene>
<dbReference type="EMBL" id="ANOF01000097">
    <property type="protein sequence ID" value="EMI26290.1"/>
    <property type="molecule type" value="Genomic_DNA"/>
</dbReference>